<dbReference type="Proteomes" id="UP000683925">
    <property type="component" value="Unassembled WGS sequence"/>
</dbReference>
<evidence type="ECO:0000259" key="2">
    <source>
        <dbReference type="PROSITE" id="PS51823"/>
    </source>
</evidence>
<evidence type="ECO:0000313" key="3">
    <source>
        <dbReference type="EMBL" id="CAD8178707.1"/>
    </source>
</evidence>
<sequence length="1430" mass="168629">MNQIGIVDKLDDSFKKFNSRILEVDQGRIKYYSKPPPDFQSENPKLNDKPKAGLLFSSILDILEADPRISNDLLPRVIAFTFYSNQLLKGNELNKPEPALPKPKPPLQTWIFLFRDIESKERWCEIFAMNLQRQEAPTASVKQFVENQLKQLEKLSPDQIKEQNPIESVDEEEKLKNEAKVRSGKVKQFRTNLKLQEIDRKNKEEEINRQRKQQFEEEQKRLNLQREEEEKKRREEEQRNLRREQERQMKLRISTAWEFRYYQALEDCIESCDNFDNSMKAGLRLIKYLETFKEQAFISVKQLICDLLDKKITVVNQNQSVNLIEEDNQKKTIFSKPKKKQQNNEENNYIGQFQDCFYGTFQFKSNNMLIYIATSETVEKTLLIPNKSVMIQSLNLNLLELPFWYGIVHSNCKKRQLSDEFKALNYLNDICFSQRSVNKYFKLKVPLSCQIEYLGFKALVLACPPSPLDDSSLIYGVPNGENYYKASQKLELEIEALGRSLAIKPHCFMWKIERFDPKKIQLDTKRSVIQLSVNTQIHSGNIAEFEQLKAQIKIYADQESEQEVKRQGLFYLLKVKEILPYVIEEHYSELVEQSNKTIPANHNFDHLLQNYEFRRARPEFLSVYYDTGVSGQLRAQQSNIQNRKVYNPDAYDTIEESNDIAIDQMALAEMSKNFIRGYIQEFVNKIDQLEICPIDSYTLRESFRLFGINMRFLNLVALQTKIPHVQQLCEVEMMARSIKNIFNQQFTEFLQTITEDQIPFKPFDPKKIIRDPFSDQEELESKRPFPKKQSIMLPRTIIQERETMSEFIEMQYKEQLADLLNLLFSKSNVFYEQILFKQVLFDFNYDLNLKLKGICPGSLLSALQYNLKFESKFEPKDIIFGTPYAQLDESVINKFNLKQYLHQKTYQQLYKTSIIPASSQMTPLTTPPTKGAHSIKQMNKQVFFDSSSIIQLRFDVQSFSMLEVEICKLVNKFNIFKLQQNYQLAIKVLHIRLNLLEGLEHSSNIAQARTMVLTDLAELHFKQKQYQQTMVRLAEALKHLNPNIYLDSENLLNQLSNMNQRWIPKVGMIRPLMLLLEIVTELYQDYVFIVFDLLIFNLEFCLGSQHHYYAKVFNIMGTFFKNRGQIEDMLQMNTMQIICLIKTIGHQHQLTADAYIEIGEQKQSPEQQILFYEKAFYIFETLYTDNSLQTAYVACKLTKGYTDCGKINEALKISQLACKILKTKAQDNLAYLLELSYYRAYNFYKNQQKEQARKECEEYFNVLLLYWDQIQAYDQQDQSHSDISNNNRDLQSFPIQLIEMTRKTLITFTEIFLAEASKEHRNFLYQMFDLIIENHARSNLLEQFDSQFNIQFIHVLKKIKTLGSLQAYFEWSLIQFVDKTGGDTNWLTFNFKVQNYEQLKEPYENYECIVVTIGRKILAQIFEKIMINNP</sequence>
<dbReference type="OrthoDB" id="626167at2759"/>
<dbReference type="OMA" id="LCEVEMM"/>
<dbReference type="PROSITE" id="PS51823">
    <property type="entry name" value="CLU"/>
    <property type="match status" value="1"/>
</dbReference>
<organism evidence="3 4">
    <name type="scientific">Paramecium octaurelia</name>
    <dbReference type="NCBI Taxonomy" id="43137"/>
    <lineage>
        <taxon>Eukaryota</taxon>
        <taxon>Sar</taxon>
        <taxon>Alveolata</taxon>
        <taxon>Ciliophora</taxon>
        <taxon>Intramacronucleata</taxon>
        <taxon>Oligohymenophorea</taxon>
        <taxon>Peniculida</taxon>
        <taxon>Parameciidae</taxon>
        <taxon>Paramecium</taxon>
    </lineage>
</organism>
<protein>
    <recommendedName>
        <fullName evidence="2">Clu domain-containing protein</fullName>
    </recommendedName>
</protein>
<comment type="caution">
    <text evidence="3">The sequence shown here is derived from an EMBL/GenBank/DDBJ whole genome shotgun (WGS) entry which is preliminary data.</text>
</comment>
<dbReference type="PANTHER" id="PTHR12601">
    <property type="entry name" value="EUKARYOTIC TRANSLATION INITIATION FACTOR 3 SUBUNIT EIF-3"/>
    <property type="match status" value="1"/>
</dbReference>
<proteinExistence type="predicted"/>
<evidence type="ECO:0000256" key="1">
    <source>
        <dbReference type="SAM" id="MobiDB-lite"/>
    </source>
</evidence>
<dbReference type="PANTHER" id="PTHR12601:SF6">
    <property type="entry name" value="CLUSTERED MITOCHONDRIA PROTEIN HOMOLOG"/>
    <property type="match status" value="1"/>
</dbReference>
<feature type="region of interest" description="Disordered" evidence="1">
    <location>
        <begin position="203"/>
        <end position="245"/>
    </location>
</feature>
<dbReference type="GO" id="GO:0005737">
    <property type="term" value="C:cytoplasm"/>
    <property type="evidence" value="ECO:0007669"/>
    <property type="project" value="TreeGrafter"/>
</dbReference>
<gene>
    <name evidence="3" type="ORF">POCTA_138.1.T0710217</name>
</gene>
<dbReference type="InterPro" id="IPR033646">
    <property type="entry name" value="CLU-central"/>
</dbReference>
<name>A0A8S1VP17_PAROT</name>
<feature type="domain" description="Clu" evidence="2">
    <location>
        <begin position="230"/>
        <end position="586"/>
    </location>
</feature>
<reference evidence="3" key="1">
    <citation type="submission" date="2021-01" db="EMBL/GenBank/DDBJ databases">
        <authorList>
            <consortium name="Genoscope - CEA"/>
            <person name="William W."/>
        </authorList>
    </citation>
    <scope>NUCLEOTIDE SEQUENCE</scope>
</reference>
<keyword evidence="4" id="KW-1185">Reference proteome</keyword>
<dbReference type="InterPro" id="IPR025697">
    <property type="entry name" value="CLU_dom"/>
</dbReference>
<accession>A0A8S1VP17</accession>
<dbReference type="InterPro" id="IPR027523">
    <property type="entry name" value="CLU_prot"/>
</dbReference>
<dbReference type="EMBL" id="CAJJDP010000070">
    <property type="protein sequence ID" value="CAD8178707.1"/>
    <property type="molecule type" value="Genomic_DNA"/>
</dbReference>
<evidence type="ECO:0000313" key="4">
    <source>
        <dbReference type="Proteomes" id="UP000683925"/>
    </source>
</evidence>
<dbReference type="Pfam" id="PF13236">
    <property type="entry name" value="CLU"/>
    <property type="match status" value="1"/>
</dbReference>
<dbReference type="Pfam" id="PF12807">
    <property type="entry name" value="eIF3_p135"/>
    <property type="match status" value="1"/>
</dbReference>